<evidence type="ECO:0000256" key="7">
    <source>
        <dbReference type="SAM" id="Phobius"/>
    </source>
</evidence>
<dbReference type="GO" id="GO:0008270">
    <property type="term" value="F:zinc ion binding"/>
    <property type="evidence" value="ECO:0007669"/>
    <property type="project" value="UniProtKB-KW"/>
</dbReference>
<dbReference type="EMBL" id="MN551083">
    <property type="protein sequence ID" value="QJC19082.1"/>
    <property type="molecule type" value="Genomic_DNA"/>
</dbReference>
<dbReference type="HAMAP" id="MF_04011">
    <property type="entry name" value="HSV_PRIM"/>
    <property type="match status" value="1"/>
</dbReference>
<evidence type="ECO:0000256" key="5">
    <source>
        <dbReference type="ARBA" id="ARBA00022771"/>
    </source>
</evidence>
<evidence type="ECO:0000256" key="4">
    <source>
        <dbReference type="ARBA" id="ARBA00022723"/>
    </source>
</evidence>
<name>A0A858PWL7_BHV4</name>
<evidence type="ECO:0000256" key="1">
    <source>
        <dbReference type="ARBA" id="ARBA00022562"/>
    </source>
</evidence>
<organismHost>
    <name type="scientific">Felis catus</name>
    <name type="common">Cat</name>
    <name type="synonym">Felis silvestris catus</name>
    <dbReference type="NCBI Taxonomy" id="9685"/>
</organismHost>
<keyword evidence="7" id="KW-0812">Transmembrane</keyword>
<organismHost>
    <name type="scientific">Bos taurus</name>
    <name type="common">Bovine</name>
    <dbReference type="NCBI Taxonomy" id="9913"/>
</organismHost>
<evidence type="ECO:0000256" key="2">
    <source>
        <dbReference type="ARBA" id="ARBA00022679"/>
    </source>
</evidence>
<evidence type="ECO:0000256" key="6">
    <source>
        <dbReference type="ARBA" id="ARBA00022833"/>
    </source>
</evidence>
<feature type="transmembrane region" description="Helical" evidence="7">
    <location>
        <begin position="169"/>
        <end position="191"/>
    </location>
</feature>
<keyword evidence="1" id="KW-1048">Host nucleus</keyword>
<keyword evidence="6" id="KW-0862">Zinc</keyword>
<dbReference type="KEGG" id="vg:1684890"/>
<dbReference type="GO" id="GO:0039686">
    <property type="term" value="P:bidirectional double-stranded viral DNA replication"/>
    <property type="evidence" value="ECO:0007669"/>
    <property type="project" value="InterPro"/>
</dbReference>
<dbReference type="GeneID" id="1684890"/>
<dbReference type="RefSeq" id="NP_076548.1">
    <property type="nucleotide sequence ID" value="NC_002665.1"/>
</dbReference>
<keyword evidence="4" id="KW-0479">Metal-binding</keyword>
<reference evidence="8" key="1">
    <citation type="submission" date="2019-10" db="EMBL/GenBank/DDBJ databases">
        <title>Experimental infection of calves with contemporary bovine gammaherpesvirus type 4.</title>
        <authorList>
            <person name="Bauermann F."/>
            <person name="Kutish G."/>
            <person name="Diel D."/>
            <person name="Falkenberg S."/>
            <person name="Martins M."/>
            <person name="Flores E."/>
        </authorList>
    </citation>
    <scope>NUCLEOTIDE SEQUENCE</scope>
    <source>
        <strain evidence="8">SD16-38</strain>
    </source>
</reference>
<sequence>MNNRATVTKTKSYPRCTTPKYKVLFATDGDCAEAIADVLCKSDSSTYFYPVIHNCFNTPSTAQVILSMCLPNKRPGGVRKCSEIFQLKLDTSAALSFLLAVKPIPSSTLQTWVDFSVARKCFDPLLEIIMLDGKQCQEPMSTFSTKICWFRAKFVTALRKLYKMTPSPYWMVTTFGCYEIQFILVSVLYFFEKHCLTVETISHLARLFEPRRGQFLAAVNTYLELATIFSTSCYLTKVPAFVEYIKLKLARDDMEAEAIDKNINEFRSELILSNQDLVQYVYLSFFQCLNKQNFLQYSKKTLPENIHILDKDPILTKFIDQEFKDKMATYYNKSMYLNTCISIHQAKVPNVSGYLLQSSPTNQPQYWCGQAKDVQVLLGEINKHYPHLLLPEEFQGLLDLAALDGDSGPKGGIFMTPGKNPVYRCEFLNKYYFVMVSTDYLETHWKKNILLPVVDCWWAQSDEFITENITYVETFYSMHSIKDQLCLSRHEYFNPRLPVFNLVMDFDLKVITHTRPLLDIYRLCLRLRDSVLDVLHILGPVEKDHPVYFFKSACPVLVEDTVNNRFCNCNSKIGLRIITRFPNNVVLVGSDPLISLVTILNRIVKLDKELVKMYPEIMRDNGPFDVGIYHRGRSVRLPHTYKVGDNGALTHLLKIIVCHPYSTDKRGYVMGAYELKNLLHHVGHSQKDVFSTVYAIEDINENFLSSKTQESLQRSSSLMSTKLDALFSMDITDWILNTVWPRIFDNINLYFPDDKVHQFAYVKFLPTQGNIVQVKPLKGSNFRCLTFNHRGKVPTVRIFLVFHIIKEHEVIITFMSQCFANKCNSNKSIAHFSVIMAIPLQSQ</sequence>
<keyword evidence="2" id="KW-0808">Transferase</keyword>
<organism evidence="8">
    <name type="scientific">Bovine herpesvirus 4</name>
    <name type="common">BoHV-4</name>
    <name type="synonym">Movar virus</name>
    <dbReference type="NCBI Taxonomy" id="10385"/>
    <lineage>
        <taxon>Viruses</taxon>
        <taxon>Duplodnaviria</taxon>
        <taxon>Heunggongvirae</taxon>
        <taxon>Peploviricota</taxon>
        <taxon>Herviviricetes</taxon>
        <taxon>Herpesvirales</taxon>
        <taxon>Orthoherpesviridae</taxon>
        <taxon>Gammaherpesvirinae</taxon>
        <taxon>Rhadinovirus</taxon>
        <taxon>Rhadinovirus bovinegamma4</taxon>
    </lineage>
</organism>
<evidence type="ECO:0000256" key="3">
    <source>
        <dbReference type="ARBA" id="ARBA00022705"/>
    </source>
</evidence>
<dbReference type="GO" id="GO:0003899">
    <property type="term" value="F:DNA-directed RNA polymerase activity"/>
    <property type="evidence" value="ECO:0007669"/>
    <property type="project" value="InterPro"/>
</dbReference>
<protein>
    <submittedName>
        <fullName evidence="8">DNA replication protein</fullName>
    </submittedName>
</protein>
<evidence type="ECO:0000313" key="8">
    <source>
        <dbReference type="EMBL" id="QJC19082.1"/>
    </source>
</evidence>
<keyword evidence="3" id="KW-0235">DNA replication</keyword>
<dbReference type="Pfam" id="PF03121">
    <property type="entry name" value="Herpes_UL52"/>
    <property type="match status" value="1"/>
</dbReference>
<dbReference type="InterPro" id="IPR033685">
    <property type="entry name" value="HSV_PRIM"/>
</dbReference>
<dbReference type="GO" id="GO:0006260">
    <property type="term" value="P:DNA replication"/>
    <property type="evidence" value="ECO:0007669"/>
    <property type="project" value="UniProtKB-KW"/>
</dbReference>
<proteinExistence type="inferred from homology"/>
<keyword evidence="7" id="KW-0472">Membrane</keyword>
<keyword evidence="7" id="KW-1133">Transmembrane helix</keyword>
<organismHost>
    <name type="scientific">Panthera leo</name>
    <name type="common">Lion</name>
    <dbReference type="NCBI Taxonomy" id="9689"/>
</organismHost>
<keyword evidence="5" id="KW-0863">Zinc-finger</keyword>
<accession>A0A858PWL7</accession>